<dbReference type="InterPro" id="IPR002938">
    <property type="entry name" value="FAD-bd"/>
</dbReference>
<dbReference type="Pfam" id="PF01494">
    <property type="entry name" value="FAD_binding_3"/>
    <property type="match status" value="1"/>
</dbReference>
<dbReference type="AlphaFoldDB" id="A0AA49GCU8"/>
<dbReference type="PANTHER" id="PTHR42685">
    <property type="entry name" value="GERANYLGERANYL DIPHOSPHATE REDUCTASE"/>
    <property type="match status" value="1"/>
</dbReference>
<dbReference type="GO" id="GO:0071949">
    <property type="term" value="F:FAD binding"/>
    <property type="evidence" value="ECO:0007669"/>
    <property type="project" value="InterPro"/>
</dbReference>
<evidence type="ECO:0000313" key="2">
    <source>
        <dbReference type="EMBL" id="WKK80596.2"/>
    </source>
</evidence>
<sequence>MANHHFDLIIVGAGPAGCTCAYQLRHTKLRIAVIDKATFPRDKICGDALSADVVNQLDRMDPTLVDSFKKFNQKLPSQGVSFFAPNGQKLDIPFTNPNFDEAAGYISKRVDFDQFMFDQIKDQANVELFVNEKIEKIEYESDLVKLESKLHTFTSKLIIGADGAYSVVNKYLGNIKVEKEHYCAGLRQYYKNVNGFNDQNHIELHFYKELLPGYFWVFPLPNGQANVGLGMLSSEVSKRQLNLKSILYDLIHNHPNLKDRFKNAEPIEDIKGFGLPIGSKKRAISGRQFLLLGDAASLIDPFTGEGIGNAIRSGRIAAEVVEEAFYKNYFDSKYLHKYDQIIEHKMRNELRISRSMQKLLKYPKLFNFVVKKANSNSSVRTLLTSMLDNVDLKKELIKPRFYIQLLFGSLK</sequence>
<name>A0AA49GCU8_9BACT</name>
<dbReference type="NCBIfam" id="TIGR02032">
    <property type="entry name" value="GG-red-SF"/>
    <property type="match status" value="1"/>
</dbReference>
<organism evidence="2">
    <name type="scientific">Marivirga arenosa</name>
    <dbReference type="NCBI Taxonomy" id="3059076"/>
    <lineage>
        <taxon>Bacteria</taxon>
        <taxon>Pseudomonadati</taxon>
        <taxon>Bacteroidota</taxon>
        <taxon>Cytophagia</taxon>
        <taxon>Cytophagales</taxon>
        <taxon>Marivirgaceae</taxon>
        <taxon>Marivirga</taxon>
    </lineage>
</organism>
<dbReference type="InterPro" id="IPR050407">
    <property type="entry name" value="Geranylgeranyl_reductase"/>
</dbReference>
<dbReference type="InterPro" id="IPR011777">
    <property type="entry name" value="Geranylgeranyl_Rdtase_fam"/>
</dbReference>
<dbReference type="PRINTS" id="PR00420">
    <property type="entry name" value="RNGMNOXGNASE"/>
</dbReference>
<dbReference type="PANTHER" id="PTHR42685:SF22">
    <property type="entry name" value="CONDITIONED MEDIUM FACTOR RECEPTOR 1"/>
    <property type="match status" value="1"/>
</dbReference>
<dbReference type="Proteomes" id="UP001232019">
    <property type="component" value="Chromosome"/>
</dbReference>
<proteinExistence type="predicted"/>
<protein>
    <submittedName>
        <fullName evidence="2">Geranylgeranyl reductase family protein</fullName>
    </submittedName>
</protein>
<dbReference type="EMBL" id="CP129968">
    <property type="protein sequence ID" value="WKK80596.2"/>
    <property type="molecule type" value="Genomic_DNA"/>
</dbReference>
<dbReference type="Gene3D" id="3.50.50.60">
    <property type="entry name" value="FAD/NAD(P)-binding domain"/>
    <property type="match status" value="1"/>
</dbReference>
<feature type="domain" description="FAD-binding" evidence="1">
    <location>
        <begin position="7"/>
        <end position="312"/>
    </location>
</feature>
<dbReference type="RefSeq" id="WP_322345982.1">
    <property type="nucleotide sequence ID" value="NZ_CP129968.2"/>
</dbReference>
<evidence type="ECO:0000259" key="1">
    <source>
        <dbReference type="Pfam" id="PF01494"/>
    </source>
</evidence>
<dbReference type="GO" id="GO:0016628">
    <property type="term" value="F:oxidoreductase activity, acting on the CH-CH group of donors, NAD or NADP as acceptor"/>
    <property type="evidence" value="ECO:0007669"/>
    <property type="project" value="InterPro"/>
</dbReference>
<dbReference type="KEGG" id="marp:QYS47_26350"/>
<dbReference type="InterPro" id="IPR036188">
    <property type="entry name" value="FAD/NAD-bd_sf"/>
</dbReference>
<accession>A0AA49GCU8</accession>
<gene>
    <name evidence="2" type="ORF">QYS47_26350</name>
</gene>
<dbReference type="SUPFAM" id="SSF51905">
    <property type="entry name" value="FAD/NAD(P)-binding domain"/>
    <property type="match status" value="1"/>
</dbReference>
<reference evidence="2" key="1">
    <citation type="submission" date="2023-08" db="EMBL/GenBank/DDBJ databases">
        <title>Comparative genomics and taxonomic characterization of three novel marine species of genus Marivirga.</title>
        <authorList>
            <person name="Muhammad N."/>
            <person name="Kim S.-G."/>
        </authorList>
    </citation>
    <scope>NUCLEOTIDE SEQUENCE</scope>
    <source>
        <strain evidence="2">BKB1-2</strain>
    </source>
</reference>